<dbReference type="AlphaFoldDB" id="A0A7W3R7P1"/>
<feature type="coiled-coil region" evidence="1">
    <location>
        <begin position="52"/>
        <end position="97"/>
    </location>
</feature>
<sequence>METPDSTRGTRAPRRGLRRTALALAAAAGAFLLTSSTSPGAMAAEPGGAAKVRQLTREMQKLEKEYGGNLEQLRDARRDANNALKKAQVLGKDLEEARRVVAEMAATQYMSNGVDMTVQILASDDPNRLLSNASLARHLSEQKAAKVREIAVLVGRQDQARREAEAKIKKLENDIEEISKQRERVKQLLKKYKPESPLVGAGGMTPRMIKVKNEIEAELGPFPMIGCTRPGDPLDHGSGRACDFMESTAGRMPSSDRLAHGDAVAQYAINNASRLGIKYIIWKQRIYDLRSPGWKTMSDRGSITQNHYDHVHISVF</sequence>
<dbReference type="RefSeq" id="WP_182704551.1">
    <property type="nucleotide sequence ID" value="NZ_JACJII010000001.1"/>
</dbReference>
<organism evidence="4 5">
    <name type="scientific">Thermomonospora cellulosilytica</name>
    <dbReference type="NCBI Taxonomy" id="1411118"/>
    <lineage>
        <taxon>Bacteria</taxon>
        <taxon>Bacillati</taxon>
        <taxon>Actinomycetota</taxon>
        <taxon>Actinomycetes</taxon>
        <taxon>Streptosporangiales</taxon>
        <taxon>Thermomonosporaceae</taxon>
        <taxon>Thermomonospora</taxon>
    </lineage>
</organism>
<evidence type="ECO:0000259" key="3">
    <source>
        <dbReference type="Pfam" id="PF26571"/>
    </source>
</evidence>
<reference evidence="4 5" key="1">
    <citation type="submission" date="2020-08" db="EMBL/GenBank/DDBJ databases">
        <title>Sequencing the genomes of 1000 actinobacteria strains.</title>
        <authorList>
            <person name="Klenk H.-P."/>
        </authorList>
    </citation>
    <scope>NUCLEOTIDE SEQUENCE [LARGE SCALE GENOMIC DNA]</scope>
    <source>
        <strain evidence="4 5">DSM 45823</strain>
    </source>
</reference>
<feature type="domain" description="ARB-07466-like C-terminal" evidence="3">
    <location>
        <begin position="201"/>
        <end position="308"/>
    </location>
</feature>
<dbReference type="InterPro" id="IPR058593">
    <property type="entry name" value="ARB_07466-like_C"/>
</dbReference>
<name>A0A7W3R7P1_9ACTN</name>
<dbReference type="PROSITE" id="PS51318">
    <property type="entry name" value="TAT"/>
    <property type="match status" value="1"/>
</dbReference>
<feature type="signal peptide" evidence="2">
    <location>
        <begin position="1"/>
        <end position="43"/>
    </location>
</feature>
<evidence type="ECO:0000313" key="5">
    <source>
        <dbReference type="Proteomes" id="UP000539313"/>
    </source>
</evidence>
<comment type="caution">
    <text evidence="4">The sequence shown here is derived from an EMBL/GenBank/DDBJ whole genome shotgun (WGS) entry which is preliminary data.</text>
</comment>
<feature type="coiled-coil region" evidence="1">
    <location>
        <begin position="154"/>
        <end position="191"/>
    </location>
</feature>
<dbReference type="InterPro" id="IPR006311">
    <property type="entry name" value="TAT_signal"/>
</dbReference>
<dbReference type="Pfam" id="PF26571">
    <property type="entry name" value="VldE"/>
    <property type="match status" value="1"/>
</dbReference>
<dbReference type="Gene3D" id="6.10.250.3150">
    <property type="match status" value="1"/>
</dbReference>
<keyword evidence="5" id="KW-1185">Reference proteome</keyword>
<evidence type="ECO:0000313" key="4">
    <source>
        <dbReference type="EMBL" id="MBA9002565.1"/>
    </source>
</evidence>
<accession>A0A7W3R7P1</accession>
<dbReference type="EMBL" id="JACJII010000001">
    <property type="protein sequence ID" value="MBA9002565.1"/>
    <property type="molecule type" value="Genomic_DNA"/>
</dbReference>
<keyword evidence="1" id="KW-0175">Coiled coil</keyword>
<keyword evidence="2" id="KW-0732">Signal</keyword>
<protein>
    <recommendedName>
        <fullName evidence="3">ARB-07466-like C-terminal domain-containing protein</fullName>
    </recommendedName>
</protein>
<dbReference type="Proteomes" id="UP000539313">
    <property type="component" value="Unassembled WGS sequence"/>
</dbReference>
<gene>
    <name evidence="4" type="ORF">HNR21_001447</name>
</gene>
<evidence type="ECO:0000256" key="2">
    <source>
        <dbReference type="SAM" id="SignalP"/>
    </source>
</evidence>
<proteinExistence type="predicted"/>
<evidence type="ECO:0000256" key="1">
    <source>
        <dbReference type="SAM" id="Coils"/>
    </source>
</evidence>
<feature type="chain" id="PRO_5030711971" description="ARB-07466-like C-terminal domain-containing protein" evidence="2">
    <location>
        <begin position="44"/>
        <end position="316"/>
    </location>
</feature>